<dbReference type="AlphaFoldDB" id="A0A0A2WLW5"/>
<gene>
    <name evidence="3" type="ORF">THFILI_04925</name>
</gene>
<protein>
    <submittedName>
        <fullName evidence="3">Serine/threonine kinase</fullName>
    </submittedName>
</protein>
<evidence type="ECO:0000313" key="3">
    <source>
        <dbReference type="EMBL" id="KGQ21156.1"/>
    </source>
</evidence>
<keyword evidence="1" id="KW-1133">Transmembrane helix</keyword>
<dbReference type="Proteomes" id="UP000030364">
    <property type="component" value="Unassembled WGS sequence"/>
</dbReference>
<feature type="domain" description="PASTA" evidence="2">
    <location>
        <begin position="162"/>
        <end position="228"/>
    </location>
</feature>
<keyword evidence="3" id="KW-0808">Transferase</keyword>
<dbReference type="RefSeq" id="WP_038066772.1">
    <property type="nucleotide sequence ID" value="NZ_JPSL02000038.1"/>
</dbReference>
<dbReference type="Pfam" id="PF03793">
    <property type="entry name" value="PASTA"/>
    <property type="match status" value="3"/>
</dbReference>
<keyword evidence="1" id="KW-0472">Membrane</keyword>
<evidence type="ECO:0000313" key="4">
    <source>
        <dbReference type="Proteomes" id="UP000030364"/>
    </source>
</evidence>
<comment type="caution">
    <text evidence="3">The sequence shown here is derived from an EMBL/GenBank/DDBJ whole genome shotgun (WGS) entry which is preliminary data.</text>
</comment>
<dbReference type="GO" id="GO:0016301">
    <property type="term" value="F:kinase activity"/>
    <property type="evidence" value="ECO:0007669"/>
    <property type="project" value="UniProtKB-KW"/>
</dbReference>
<name>A0A0A2WLW5_THEFI</name>
<dbReference type="OrthoDB" id="30449at2"/>
<keyword evidence="1" id="KW-0812">Transmembrane</keyword>
<evidence type="ECO:0000256" key="1">
    <source>
        <dbReference type="SAM" id="Phobius"/>
    </source>
</evidence>
<feature type="domain" description="PASTA" evidence="2">
    <location>
        <begin position="232"/>
        <end position="294"/>
    </location>
</feature>
<dbReference type="CDD" id="cd06577">
    <property type="entry name" value="PASTA_pknB"/>
    <property type="match status" value="3"/>
</dbReference>
<keyword evidence="3" id="KW-0418">Kinase</keyword>
<dbReference type="STRING" id="276.THFILI_04925"/>
<dbReference type="InterPro" id="IPR005543">
    <property type="entry name" value="PASTA_dom"/>
</dbReference>
<dbReference type="PROSITE" id="PS51178">
    <property type="entry name" value="PASTA"/>
    <property type="match status" value="3"/>
</dbReference>
<feature type="domain" description="PASTA" evidence="2">
    <location>
        <begin position="298"/>
        <end position="363"/>
    </location>
</feature>
<evidence type="ECO:0000259" key="2">
    <source>
        <dbReference type="PROSITE" id="PS51178"/>
    </source>
</evidence>
<dbReference type="EMBL" id="JPSL02000038">
    <property type="protein sequence ID" value="KGQ21156.1"/>
    <property type="molecule type" value="Genomic_DNA"/>
</dbReference>
<feature type="transmembrane region" description="Helical" evidence="1">
    <location>
        <begin position="139"/>
        <end position="161"/>
    </location>
</feature>
<dbReference type="Gene3D" id="3.30.10.20">
    <property type="match status" value="3"/>
</dbReference>
<dbReference type="SUPFAM" id="SSF54184">
    <property type="entry name" value="Penicillin-binding protein 2x (pbp-2x), c-terminal domain"/>
    <property type="match status" value="1"/>
</dbReference>
<sequence length="443" mass="47729">MLLDERYRVVELMAEEGPVRVYRAEDLEGTRGLLVWYEVHTPEAREAFYRYRGALKRLEELGLSALVSAKPGRYYAFFPEKPLSRPSLEVRRRVLEALAPFGFSERHLGFSENQVAYLTPLPLKGSGPRPRRSLAWARVAPGAVLLLAGVYLLLAGFARYLNPPEVSVPDLVGKSVLEAYTLLKDTGLNVEVREGNDPEKPKDLVLAQDPPPGTRLKAGRTLVLVLNQALPTPVPDLLGKPLEVAQGLLEEAGFALGRVSRVESPAPVNSVLASLPSPGSPAKKGQAVHLLVSQGPKGMADTQVPDLRGLTKDQALFLLNAAGLQAEVEEVPSGAPSGLVLAQSPPAWTPLASGSGVRITVSVQPEVRLPPAPQGRTVALSLTLPPEAEGRTVRVTLVDARGEHVLYEGEGQAGLPISGTYTALGEARFRLYLDGALYQEWSP</sequence>
<dbReference type="PATRIC" id="fig|276.5.peg.2048"/>
<dbReference type="SMART" id="SM00740">
    <property type="entry name" value="PASTA"/>
    <property type="match status" value="3"/>
</dbReference>
<accession>A0A0A2WLW5</accession>
<reference evidence="3 4" key="1">
    <citation type="journal article" date="2015" name="Genome Announc.">
        <title>Draft Genome Sequence of the Thermophile Thermus filiformis ATCC 43280, Producer of Carotenoid-(Di)glucoside-Branched Fatty Acid (Di)esters and Source of Hyperthermostable Enzymes of Biotechnological Interest.</title>
        <authorList>
            <person name="Mandelli F."/>
            <person name="Oliveira Ramires B."/>
            <person name="Couger M.B."/>
            <person name="Paixao D.A."/>
            <person name="Camilo C.M."/>
            <person name="Polikarpov I."/>
            <person name="Prade R."/>
            <person name="Riano-Pachon D.M."/>
            <person name="Squina F.M."/>
        </authorList>
    </citation>
    <scope>NUCLEOTIDE SEQUENCE [LARGE SCALE GENOMIC DNA]</scope>
    <source>
        <strain evidence="3 4">ATCC 43280</strain>
    </source>
</reference>
<proteinExistence type="predicted"/>
<keyword evidence="4" id="KW-1185">Reference proteome</keyword>
<organism evidence="3 4">
    <name type="scientific">Thermus filiformis</name>
    <dbReference type="NCBI Taxonomy" id="276"/>
    <lineage>
        <taxon>Bacteria</taxon>
        <taxon>Thermotogati</taxon>
        <taxon>Deinococcota</taxon>
        <taxon>Deinococci</taxon>
        <taxon>Thermales</taxon>
        <taxon>Thermaceae</taxon>
        <taxon>Thermus</taxon>
    </lineage>
</organism>